<proteinExistence type="predicted"/>
<evidence type="ECO:0000313" key="3">
    <source>
        <dbReference type="EMBL" id="KAK8064556.1"/>
    </source>
</evidence>
<dbReference type="RefSeq" id="XP_066715545.1">
    <property type="nucleotide sequence ID" value="XM_066858603.1"/>
</dbReference>
<keyword evidence="4" id="KW-1185">Reference proteome</keyword>
<gene>
    <name evidence="3" type="ORF">PG994_007194</name>
</gene>
<keyword evidence="2" id="KW-1133">Transmembrane helix</keyword>
<keyword evidence="2" id="KW-0812">Transmembrane</keyword>
<protein>
    <recommendedName>
        <fullName evidence="5">Helicase C-terminal domain-containing protein</fullName>
    </recommendedName>
</protein>
<evidence type="ECO:0000256" key="2">
    <source>
        <dbReference type="SAM" id="Phobius"/>
    </source>
</evidence>
<evidence type="ECO:0000256" key="1">
    <source>
        <dbReference type="SAM" id="MobiDB-lite"/>
    </source>
</evidence>
<accession>A0ABR1V064</accession>
<sequence>MIHRDQDSTDQYGNPIVSMSPPKIENVACPMATEGETWTAICGVASYVQSWVTTQLQKKLDAWERRPPNRRGPLPTKESITTELLSGRASTQDMGVECYAAILRSCGYPPLTKIWYEMKITSEQLKATTTNKLSSQITKLLTPSDYRRDAALLECKKCPFWKHREVLRAGAPKYRYLHDRITEMMRTTDPKEHMLVYALNPVTCLITLMLLLEDFSELRMMYIHAEVPCKPPETNKKYCRAAFIEALESHDHHQVFISSYEILSFGCNLQECNNFIGMEEPSSFESKMQAACRVHRLGQTLPTRIEFLQDRMNASEESRVIKNEGRGMLNAGLDLSKYVEAQGSKQSA</sequence>
<feature type="transmembrane region" description="Helical" evidence="2">
    <location>
        <begin position="194"/>
        <end position="212"/>
    </location>
</feature>
<dbReference type="SUPFAM" id="SSF52540">
    <property type="entry name" value="P-loop containing nucleoside triphosphate hydrolases"/>
    <property type="match status" value="1"/>
</dbReference>
<reference evidence="3 4" key="1">
    <citation type="submission" date="2023-01" db="EMBL/GenBank/DDBJ databases">
        <title>Analysis of 21 Apiospora genomes using comparative genomics revels a genus with tremendous synthesis potential of carbohydrate active enzymes and secondary metabolites.</title>
        <authorList>
            <person name="Sorensen T."/>
        </authorList>
    </citation>
    <scope>NUCLEOTIDE SEQUENCE [LARGE SCALE GENOMIC DNA]</scope>
    <source>
        <strain evidence="3 4">CBS 135458</strain>
    </source>
</reference>
<evidence type="ECO:0000313" key="4">
    <source>
        <dbReference type="Proteomes" id="UP001480595"/>
    </source>
</evidence>
<dbReference type="InterPro" id="IPR027417">
    <property type="entry name" value="P-loop_NTPase"/>
</dbReference>
<evidence type="ECO:0008006" key="5">
    <source>
        <dbReference type="Google" id="ProtNLM"/>
    </source>
</evidence>
<dbReference type="Proteomes" id="UP001480595">
    <property type="component" value="Unassembled WGS sequence"/>
</dbReference>
<comment type="caution">
    <text evidence="3">The sequence shown here is derived from an EMBL/GenBank/DDBJ whole genome shotgun (WGS) entry which is preliminary data.</text>
</comment>
<dbReference type="GeneID" id="92091666"/>
<dbReference type="Gene3D" id="3.40.50.300">
    <property type="entry name" value="P-loop containing nucleotide triphosphate hydrolases"/>
    <property type="match status" value="1"/>
</dbReference>
<organism evidence="3 4">
    <name type="scientific">Apiospora phragmitis</name>
    <dbReference type="NCBI Taxonomy" id="2905665"/>
    <lineage>
        <taxon>Eukaryota</taxon>
        <taxon>Fungi</taxon>
        <taxon>Dikarya</taxon>
        <taxon>Ascomycota</taxon>
        <taxon>Pezizomycotina</taxon>
        <taxon>Sordariomycetes</taxon>
        <taxon>Xylariomycetidae</taxon>
        <taxon>Amphisphaeriales</taxon>
        <taxon>Apiosporaceae</taxon>
        <taxon>Apiospora</taxon>
    </lineage>
</organism>
<keyword evidence="2" id="KW-0472">Membrane</keyword>
<name>A0ABR1V064_9PEZI</name>
<feature type="region of interest" description="Disordered" evidence="1">
    <location>
        <begin position="63"/>
        <end position="86"/>
    </location>
</feature>
<dbReference type="EMBL" id="JAQQWL010000007">
    <property type="protein sequence ID" value="KAK8064556.1"/>
    <property type="molecule type" value="Genomic_DNA"/>
</dbReference>